<dbReference type="InterPro" id="IPR013830">
    <property type="entry name" value="SGNH_hydro"/>
</dbReference>
<evidence type="ECO:0000313" key="6">
    <source>
        <dbReference type="Proteomes" id="UP000669179"/>
    </source>
</evidence>
<dbReference type="InterPro" id="IPR036514">
    <property type="entry name" value="SGNH_hydro_sf"/>
</dbReference>
<dbReference type="InterPro" id="IPR037460">
    <property type="entry name" value="SEST-like"/>
</dbReference>
<accession>A0A939PFA5</accession>
<dbReference type="EMBL" id="JAGEOJ010000012">
    <property type="protein sequence ID" value="MBO2451228.1"/>
    <property type="molecule type" value="Genomic_DNA"/>
</dbReference>
<proteinExistence type="predicted"/>
<feature type="disulfide bond" evidence="2">
    <location>
        <begin position="141"/>
        <end position="154"/>
    </location>
</feature>
<evidence type="ECO:0000256" key="3">
    <source>
        <dbReference type="SAM" id="SignalP"/>
    </source>
</evidence>
<keyword evidence="3" id="KW-0732">Signal</keyword>
<feature type="chain" id="PRO_5037738320" evidence="3">
    <location>
        <begin position="36"/>
        <end position="297"/>
    </location>
</feature>
<feature type="domain" description="SGNH hydrolase-type esterase" evidence="4">
    <location>
        <begin position="42"/>
        <end position="283"/>
    </location>
</feature>
<dbReference type="PANTHER" id="PTHR37981">
    <property type="entry name" value="LIPASE 2"/>
    <property type="match status" value="1"/>
</dbReference>
<evidence type="ECO:0000256" key="2">
    <source>
        <dbReference type="PIRSR" id="PIRSR637460-2"/>
    </source>
</evidence>
<gene>
    <name evidence="5" type="ORF">J4573_29330</name>
</gene>
<dbReference type="Gene3D" id="3.40.50.1110">
    <property type="entry name" value="SGNH hydrolase"/>
    <property type="match status" value="1"/>
</dbReference>
<keyword evidence="6" id="KW-1185">Reference proteome</keyword>
<evidence type="ECO:0000313" key="5">
    <source>
        <dbReference type="EMBL" id="MBO2451228.1"/>
    </source>
</evidence>
<feature type="disulfide bond" evidence="2">
    <location>
        <begin position="64"/>
        <end position="89"/>
    </location>
</feature>
<keyword evidence="5" id="KW-0378">Hydrolase</keyword>
<organism evidence="5 6">
    <name type="scientific">Actinomadura barringtoniae</name>
    <dbReference type="NCBI Taxonomy" id="1427535"/>
    <lineage>
        <taxon>Bacteria</taxon>
        <taxon>Bacillati</taxon>
        <taxon>Actinomycetota</taxon>
        <taxon>Actinomycetes</taxon>
        <taxon>Streptosporangiales</taxon>
        <taxon>Thermomonosporaceae</taxon>
        <taxon>Actinomadura</taxon>
    </lineage>
</organism>
<dbReference type="GO" id="GO:0019433">
    <property type="term" value="P:triglyceride catabolic process"/>
    <property type="evidence" value="ECO:0007669"/>
    <property type="project" value="TreeGrafter"/>
</dbReference>
<keyword evidence="2" id="KW-1015">Disulfide bond</keyword>
<dbReference type="Pfam" id="PF13472">
    <property type="entry name" value="Lipase_GDSL_2"/>
    <property type="match status" value="1"/>
</dbReference>
<evidence type="ECO:0000259" key="4">
    <source>
        <dbReference type="Pfam" id="PF13472"/>
    </source>
</evidence>
<dbReference type="SUPFAM" id="SSF52266">
    <property type="entry name" value="SGNH hydrolase"/>
    <property type="match status" value="1"/>
</dbReference>
<comment type="caution">
    <text evidence="5">The sequence shown here is derived from an EMBL/GenBank/DDBJ whole genome shotgun (WGS) entry which is preliminary data.</text>
</comment>
<dbReference type="AlphaFoldDB" id="A0A939PFA5"/>
<evidence type="ECO:0000256" key="1">
    <source>
        <dbReference type="PIRSR" id="PIRSR637460-1"/>
    </source>
</evidence>
<feature type="signal peptide" evidence="3">
    <location>
        <begin position="1"/>
        <end position="35"/>
    </location>
</feature>
<protein>
    <submittedName>
        <fullName evidence="5">SGNH/GDSL hydrolase family protein</fullName>
    </submittedName>
</protein>
<dbReference type="Proteomes" id="UP000669179">
    <property type="component" value="Unassembled WGS sequence"/>
</dbReference>
<feature type="active site" description="Nucleophile" evidence="1">
    <location>
        <position position="46"/>
    </location>
</feature>
<name>A0A939PFA5_9ACTN</name>
<dbReference type="PANTHER" id="PTHR37981:SF1">
    <property type="entry name" value="SGNH HYDROLASE-TYPE ESTERASE DOMAIN-CONTAINING PROTEIN"/>
    <property type="match status" value="1"/>
</dbReference>
<sequence>MRPPHFLGVPVPRRSLATAALATLSSALLATPAHADTVNYVALGDSYTSAPLISPNQQNSPLGCFRADRDYPAQVAAAIHPTSFKDVSCGGASTKHMTETQNLSFSAPNPPQFDALTPDTTLVTLTIGGNDIGFGGIGTKCVTLAFGASDASPCKDNYVVDGVDQLAQKIDAAAPKVADVLKGIHAKSPNAHVLLLNYPLITPATGTGCFPTLPIAKGDVPYLRDVQHHLNQMLADQASANASTLVDTTEAGHDICQQDPAKRWIEGLPTQWAAPAHPNLNGATAMAQATLKAIQAQ</sequence>
<feature type="active site" evidence="1">
    <location>
        <position position="277"/>
    </location>
</feature>
<reference evidence="5" key="1">
    <citation type="submission" date="2021-03" db="EMBL/GenBank/DDBJ databases">
        <authorList>
            <person name="Kanchanasin P."/>
            <person name="Saeng-In P."/>
            <person name="Phongsopitanun W."/>
            <person name="Yuki M."/>
            <person name="Kudo T."/>
            <person name="Ohkuma M."/>
            <person name="Tanasupawat S."/>
        </authorList>
    </citation>
    <scope>NUCLEOTIDE SEQUENCE</scope>
    <source>
        <strain evidence="5">GKU 128</strain>
    </source>
</reference>
<dbReference type="CDD" id="cd01823">
    <property type="entry name" value="SEST_like"/>
    <property type="match status" value="1"/>
</dbReference>
<dbReference type="GO" id="GO:0004806">
    <property type="term" value="F:triacylglycerol lipase activity"/>
    <property type="evidence" value="ECO:0007669"/>
    <property type="project" value="TreeGrafter"/>
</dbReference>